<dbReference type="InterPro" id="IPR010043">
    <property type="entry name" value="UTase/UR"/>
</dbReference>
<evidence type="ECO:0000313" key="9">
    <source>
        <dbReference type="EMBL" id="CAB4895003.1"/>
    </source>
</evidence>
<keyword evidence="6" id="KW-0511">Multifunctional enzyme</keyword>
<feature type="domain" description="ACT" evidence="7">
    <location>
        <begin position="595"/>
        <end position="671"/>
    </location>
</feature>
<dbReference type="GO" id="GO:0008773">
    <property type="term" value="F:[protein-PII] uridylyltransferase activity"/>
    <property type="evidence" value="ECO:0007669"/>
    <property type="project" value="InterPro"/>
</dbReference>
<dbReference type="InterPro" id="IPR002912">
    <property type="entry name" value="ACT_dom"/>
</dbReference>
<dbReference type="InterPro" id="IPR006674">
    <property type="entry name" value="HD_domain"/>
</dbReference>
<feature type="domain" description="ACT" evidence="7">
    <location>
        <begin position="700"/>
        <end position="773"/>
    </location>
</feature>
<dbReference type="NCBIfam" id="NF002895">
    <property type="entry name" value="PRK03381.1"/>
    <property type="match status" value="1"/>
</dbReference>
<evidence type="ECO:0000256" key="4">
    <source>
        <dbReference type="ARBA" id="ARBA00022801"/>
    </source>
</evidence>
<evidence type="ECO:0000256" key="6">
    <source>
        <dbReference type="ARBA" id="ARBA00023268"/>
    </source>
</evidence>
<dbReference type="PROSITE" id="PS51831">
    <property type="entry name" value="HD"/>
    <property type="match status" value="1"/>
</dbReference>
<dbReference type="HAMAP" id="MF_00277">
    <property type="entry name" value="PII_uridylyl_transf"/>
    <property type="match status" value="1"/>
</dbReference>
<dbReference type="InterPro" id="IPR045865">
    <property type="entry name" value="ACT-like_dom_sf"/>
</dbReference>
<dbReference type="PIRSF" id="PIRSF006288">
    <property type="entry name" value="PII_uridyltransf"/>
    <property type="match status" value="1"/>
</dbReference>
<dbReference type="SUPFAM" id="SSF81593">
    <property type="entry name" value="Nucleotidyltransferase substrate binding subunit/domain"/>
    <property type="match status" value="1"/>
</dbReference>
<dbReference type="CDD" id="cd05401">
    <property type="entry name" value="NT_GlnE_GlnD_like"/>
    <property type="match status" value="1"/>
</dbReference>
<dbReference type="CDD" id="cd04873">
    <property type="entry name" value="ACT_UUR-ACR-like"/>
    <property type="match status" value="1"/>
</dbReference>
<dbReference type="PANTHER" id="PTHR47320">
    <property type="entry name" value="BIFUNCTIONAL URIDYLYLTRANSFERASE/URIDYLYL-REMOVING ENZYME"/>
    <property type="match status" value="1"/>
</dbReference>
<reference evidence="10" key="1">
    <citation type="submission" date="2020-05" db="EMBL/GenBank/DDBJ databases">
        <authorList>
            <person name="Chiriac C."/>
            <person name="Salcher M."/>
            <person name="Ghai R."/>
            <person name="Kavagutti S V."/>
        </authorList>
    </citation>
    <scope>NUCLEOTIDE SEQUENCE</scope>
</reference>
<dbReference type="InterPro" id="IPR043519">
    <property type="entry name" value="NT_sf"/>
</dbReference>
<keyword evidence="2" id="KW-0548">Nucleotidyltransferase</keyword>
<evidence type="ECO:0000259" key="7">
    <source>
        <dbReference type="PROSITE" id="PS51671"/>
    </source>
</evidence>
<evidence type="ECO:0000256" key="2">
    <source>
        <dbReference type="ARBA" id="ARBA00022695"/>
    </source>
</evidence>
<protein>
    <submittedName>
        <fullName evidence="10">Unannotated protein</fullName>
    </submittedName>
</protein>
<evidence type="ECO:0000256" key="5">
    <source>
        <dbReference type="ARBA" id="ARBA00022842"/>
    </source>
</evidence>
<keyword evidence="5" id="KW-0460">Magnesium</keyword>
<dbReference type="EMBL" id="CAFBPZ010000119">
    <property type="protein sequence ID" value="CAB5041923.1"/>
    <property type="molecule type" value="Genomic_DNA"/>
</dbReference>
<gene>
    <name evidence="9" type="ORF">UFOPK3495_00640</name>
    <name evidence="10" type="ORF">UFOPK4237_01419</name>
</gene>
<sequence>MRADVEVISARNSIVRRPGPFGSGRRTELTEVTDAWLKEVFKASHPLADGICLVAVGGHGRSQLSPGSDLDLVLLHRIDPRRAAAVAQELWYPIWDAGLSLDHSVRTVAEARRLAGEDIKVILGLLDMRVIAGDAAIGEQLRKAIYADWRATAPKRMPELRTLVNQRKERFGELATMLEPDLKEAYGGLREATVLRAIAASWITDLTHTQWQHGMDFLLNVRDALHQVTKRNSDVLLLQEQDAVAEVMGISDADDLLRQVYTAARAIAYASDSAWHRVERLTLRTSKFGLRPVKKGSPERVPLAEGVVIQEGEAVLAIEARPEKDPVLILRAAAAAAQAGLPLAPHTVSRLAHESAPLPTPWNQEARDAFLSLLGAGSATLPVWEALDQLDLISKLIPGWGVVRSAPQRNALHKYTVDRHLVECVIQASALTRKVDRPDLLLLSALFHDFGKARLGDHSEVGAALVGEVLVRMGYVAADIGIVSLLVRHHLLLADTATRRDLDDPATVAYVAERIPDPAILDLLAALTEADAIATGSSMWSSWRQNLIKELVKRTHEAIAGRPLPEQPTLTQEQLVAIDQSGVWVVLREVADGHELTLAAPDRIGLLATVAGVLAVHRLQVRSARVMTVGDRAVQVWNVHPMYGDLPSSELLSDELRNAIEGTLDIGEKLRKRDEAYPPTVFAAAPMIEIIENASERTTVLEVRAHDAPGLLYRVTRAIAAADAAITGAKVATLGSDAVDVFFLVDREGNPLSEQHSAAVKVTILGELLEQIA</sequence>
<dbReference type="Pfam" id="PF08335">
    <property type="entry name" value="GlnD_UR_UTase"/>
    <property type="match status" value="1"/>
</dbReference>
<feature type="domain" description="HD" evidence="8">
    <location>
        <begin position="417"/>
        <end position="518"/>
    </location>
</feature>
<evidence type="ECO:0000313" key="10">
    <source>
        <dbReference type="EMBL" id="CAB5041923.1"/>
    </source>
</evidence>
<dbReference type="AlphaFoldDB" id="A0A6J7SLI2"/>
<evidence type="ECO:0000256" key="3">
    <source>
        <dbReference type="ARBA" id="ARBA00022737"/>
    </source>
</evidence>
<dbReference type="InterPro" id="IPR013546">
    <property type="entry name" value="PII_UdlTrfase/GS_AdlTrfase"/>
</dbReference>
<dbReference type="PROSITE" id="PS51671">
    <property type="entry name" value="ACT"/>
    <property type="match status" value="2"/>
</dbReference>
<evidence type="ECO:0000259" key="8">
    <source>
        <dbReference type="PROSITE" id="PS51831"/>
    </source>
</evidence>
<dbReference type="SUPFAM" id="SSF109604">
    <property type="entry name" value="HD-domain/PDEase-like"/>
    <property type="match status" value="1"/>
</dbReference>
<dbReference type="Pfam" id="PF01966">
    <property type="entry name" value="HD"/>
    <property type="match status" value="1"/>
</dbReference>
<organism evidence="10">
    <name type="scientific">freshwater metagenome</name>
    <dbReference type="NCBI Taxonomy" id="449393"/>
    <lineage>
        <taxon>unclassified sequences</taxon>
        <taxon>metagenomes</taxon>
        <taxon>ecological metagenomes</taxon>
    </lineage>
</organism>
<keyword evidence="3" id="KW-0677">Repeat</keyword>
<dbReference type="EMBL" id="CAFBMC010000025">
    <property type="protein sequence ID" value="CAB4895003.1"/>
    <property type="molecule type" value="Genomic_DNA"/>
</dbReference>
<dbReference type="Gene3D" id="1.10.3090.10">
    <property type="entry name" value="cca-adding enzyme, domain 2"/>
    <property type="match status" value="1"/>
</dbReference>
<dbReference type="SMART" id="SM00471">
    <property type="entry name" value="HDc"/>
    <property type="match status" value="1"/>
</dbReference>
<keyword evidence="1" id="KW-0808">Transferase</keyword>
<dbReference type="GO" id="GO:0016787">
    <property type="term" value="F:hydrolase activity"/>
    <property type="evidence" value="ECO:0007669"/>
    <property type="project" value="UniProtKB-KW"/>
</dbReference>
<dbReference type="InterPro" id="IPR003607">
    <property type="entry name" value="HD/PDEase_dom"/>
</dbReference>
<name>A0A6J7SLI2_9ZZZZ</name>
<dbReference type="PANTHER" id="PTHR47320:SF1">
    <property type="entry name" value="BIFUNCTIONAL URIDYLYLTRANSFERASE_URIDYLYL-REMOVING ENZYME"/>
    <property type="match status" value="1"/>
</dbReference>
<evidence type="ECO:0000256" key="1">
    <source>
        <dbReference type="ARBA" id="ARBA00022679"/>
    </source>
</evidence>
<dbReference type="SUPFAM" id="SSF81301">
    <property type="entry name" value="Nucleotidyltransferase"/>
    <property type="match status" value="1"/>
</dbReference>
<proteinExistence type="inferred from homology"/>
<dbReference type="NCBIfam" id="TIGR01693">
    <property type="entry name" value="UTase_glnD"/>
    <property type="match status" value="1"/>
</dbReference>
<keyword evidence="4" id="KW-0378">Hydrolase</keyword>
<dbReference type="CDD" id="cd04899">
    <property type="entry name" value="ACT_ACR-UUR-like_2"/>
    <property type="match status" value="1"/>
</dbReference>
<dbReference type="SUPFAM" id="SSF55021">
    <property type="entry name" value="ACT-like"/>
    <property type="match status" value="2"/>
</dbReference>
<accession>A0A6J7SLI2</accession>